<protein>
    <submittedName>
        <fullName evidence="5">Uncharacterized protein</fullName>
    </submittedName>
</protein>
<accession>M8BEN4</accession>
<dbReference type="InterPro" id="IPR036638">
    <property type="entry name" value="HLH_DNA-bd_sf"/>
</dbReference>
<feature type="compositionally biased region" description="Polar residues" evidence="4">
    <location>
        <begin position="78"/>
        <end position="88"/>
    </location>
</feature>
<dbReference type="Gene3D" id="4.10.280.10">
    <property type="entry name" value="Helix-loop-helix DNA-binding domain"/>
    <property type="match status" value="1"/>
</dbReference>
<evidence type="ECO:0000313" key="5">
    <source>
        <dbReference type="EnsemblPlants" id="EMT12426"/>
    </source>
</evidence>
<dbReference type="SMART" id="SM00353">
    <property type="entry name" value="HLH"/>
    <property type="match status" value="1"/>
</dbReference>
<dbReference type="InterPro" id="IPR044658">
    <property type="entry name" value="bHLH92/bHLH041-like"/>
</dbReference>
<dbReference type="InterPro" id="IPR011598">
    <property type="entry name" value="bHLH_dom"/>
</dbReference>
<keyword evidence="3" id="KW-0804">Transcription</keyword>
<dbReference type="PROSITE" id="PS50888">
    <property type="entry name" value="BHLH"/>
    <property type="match status" value="1"/>
</dbReference>
<dbReference type="SUPFAM" id="SSF47459">
    <property type="entry name" value="HLH, helix-loop-helix DNA-binding domain"/>
    <property type="match status" value="1"/>
</dbReference>
<evidence type="ECO:0000256" key="2">
    <source>
        <dbReference type="ARBA" id="ARBA00023015"/>
    </source>
</evidence>
<dbReference type="AlphaFoldDB" id="M8BEN4"/>
<keyword evidence="2" id="KW-0805">Transcription regulation</keyword>
<name>M8BEN4_AEGTA</name>
<comment type="similarity">
    <text evidence="1">Belongs to the bHLH protein family.</text>
</comment>
<dbReference type="EnsemblPlants" id="EMT12426">
    <property type="protein sequence ID" value="EMT12426"/>
    <property type="gene ID" value="F775_22136"/>
</dbReference>
<dbReference type="Pfam" id="PF00010">
    <property type="entry name" value="HLH"/>
    <property type="match status" value="1"/>
</dbReference>
<feature type="region of interest" description="Disordered" evidence="4">
    <location>
        <begin position="77"/>
        <end position="105"/>
    </location>
</feature>
<dbReference type="PANTHER" id="PTHR46665">
    <property type="entry name" value="TRANSCRIPTION FACTOR BHLH041-RELATED-RELATED"/>
    <property type="match status" value="1"/>
</dbReference>
<dbReference type="PANTHER" id="PTHR46665:SF7">
    <property type="entry name" value="OS01G0773800 PROTEIN"/>
    <property type="match status" value="1"/>
</dbReference>
<dbReference type="GO" id="GO:0046983">
    <property type="term" value="F:protein dimerization activity"/>
    <property type="evidence" value="ECO:0007669"/>
    <property type="project" value="InterPro"/>
</dbReference>
<proteinExistence type="inferred from homology"/>
<sequence length="417" mass="45170">MDEWFFSVDRDDDDDLLSLMGLLSPPPAVVHQGSAFAPYQRRSTATSLLVSPGRRQRARGRANAHRSMHEYLRRMNGLESSPQGTSSGARAAPPAKEPIEPQVPRSSAFRHITRERLRRERLSQGYADIRALLPPGRAPNGAKNFVLAAAVDYIRELEGRKGRLGARHAELVRSSESDGASGGGMVVKVRGEGGCSSMVGALEAVLRRLKAMQELRVTEIRSWCCDGAMCMDVAVAVESTVSSFEVDMRITNALMELEEIKSGRLQDAVKRSSNFSCQVVSGEAQTAPILAVFGPLKQSFHIIIRKNKPDKYCPLLIALALSRKFSVMPSGSGAAGLSSSHDGGGMVVNVRGEGGCPSMAGVLQAAVLRRLKAMQELRVTAIRSCSCDIVICMDVRVEPTVSSFEVDMRITNAFPAK</sequence>
<evidence type="ECO:0000256" key="4">
    <source>
        <dbReference type="SAM" id="MobiDB-lite"/>
    </source>
</evidence>
<evidence type="ECO:0000256" key="3">
    <source>
        <dbReference type="ARBA" id="ARBA00023163"/>
    </source>
</evidence>
<evidence type="ECO:0000256" key="1">
    <source>
        <dbReference type="ARBA" id="ARBA00005510"/>
    </source>
</evidence>
<reference evidence="5" key="1">
    <citation type="submission" date="2015-06" db="UniProtKB">
        <authorList>
            <consortium name="EnsemblPlants"/>
        </authorList>
    </citation>
    <scope>IDENTIFICATION</scope>
</reference>
<organism evidence="5">
    <name type="scientific">Aegilops tauschii</name>
    <name type="common">Tausch's goatgrass</name>
    <name type="synonym">Aegilops squarrosa</name>
    <dbReference type="NCBI Taxonomy" id="37682"/>
    <lineage>
        <taxon>Eukaryota</taxon>
        <taxon>Viridiplantae</taxon>
        <taxon>Streptophyta</taxon>
        <taxon>Embryophyta</taxon>
        <taxon>Tracheophyta</taxon>
        <taxon>Spermatophyta</taxon>
        <taxon>Magnoliopsida</taxon>
        <taxon>Liliopsida</taxon>
        <taxon>Poales</taxon>
        <taxon>Poaceae</taxon>
        <taxon>BOP clade</taxon>
        <taxon>Pooideae</taxon>
        <taxon>Triticodae</taxon>
        <taxon>Triticeae</taxon>
        <taxon>Triticinae</taxon>
        <taxon>Aegilops</taxon>
    </lineage>
</organism>